<feature type="transmembrane region" description="Helical" evidence="1">
    <location>
        <begin position="146"/>
        <end position="165"/>
    </location>
</feature>
<feature type="transmembrane region" description="Helical" evidence="1">
    <location>
        <begin position="48"/>
        <end position="66"/>
    </location>
</feature>
<feature type="transmembrane region" description="Helical" evidence="1">
    <location>
        <begin position="122"/>
        <end position="140"/>
    </location>
</feature>
<evidence type="ECO:0000256" key="1">
    <source>
        <dbReference type="SAM" id="Phobius"/>
    </source>
</evidence>
<accession>A0A971M4C6</accession>
<dbReference type="EMBL" id="JAAYEE010000091">
    <property type="protein sequence ID" value="NLW34886.1"/>
    <property type="molecule type" value="Genomic_DNA"/>
</dbReference>
<feature type="transmembrane region" description="Helical" evidence="1">
    <location>
        <begin position="272"/>
        <end position="295"/>
    </location>
</feature>
<sequence>MKMWEDRSIVTPIEAMGVVRALIMLCPFVILVYCVWMLDRGFEITDEAYYLLLAIHAGLFKFYISAQQWLTAGLWQVTGSITMFRAAGMILLTAGSALLGLGVFSACLCLGLVEDRLESRCVVLAGSIVGAMLYASTINLSPCYNLLASAGAYAATGMALLALNCPGIFRRYVLFVLAGAAVAVEALCKPPAGIATLILLVLWVMIMEGSHPGKLSGSMAMTLGTFIFTCVALLANTTISEATQAFEQGMELFRMVQTETIGTRLLRYVFDYWGHLLIILKWFALPIAAMIVYAITRRVVFAALGLIALVFSLICGRYLCGGWNADGSFTTPAAILSMLAMVLIVSMPVWNKDRKTLALFAGLILHPYAVAVGTGNTLFTQVIDSLAPWGVAVAVPLVAHHYDDGRKVTASLIGLCFMATVTLNIVTSCFRPYHLSLPLTQQDHVISVGGIGKVRVDAGTYRFLMEVKEAVEACDIRPGAPFIGLYNIPGVAIALQAIPVSTPWLNNREQAAFILERTPLEGLHEVVLAFQTGDDMASPQLPQQLASFPSGYRYCGMATYPYAEQRIKIWQSQSRQPRH</sequence>
<comment type="caution">
    <text evidence="2">The sequence shown here is derived from an EMBL/GenBank/DDBJ whole genome shotgun (WGS) entry which is preliminary data.</text>
</comment>
<keyword evidence="1" id="KW-1133">Transmembrane helix</keyword>
<proteinExistence type="predicted"/>
<feature type="transmembrane region" description="Helical" evidence="1">
    <location>
        <begin position="86"/>
        <end position="110"/>
    </location>
</feature>
<feature type="transmembrane region" description="Helical" evidence="1">
    <location>
        <begin position="408"/>
        <end position="426"/>
    </location>
</feature>
<feature type="transmembrane region" description="Helical" evidence="1">
    <location>
        <begin position="15"/>
        <end position="36"/>
    </location>
</feature>
<feature type="transmembrane region" description="Helical" evidence="1">
    <location>
        <begin position="356"/>
        <end position="379"/>
    </location>
</feature>
<feature type="transmembrane region" description="Helical" evidence="1">
    <location>
        <begin position="301"/>
        <end position="320"/>
    </location>
</feature>
<gene>
    <name evidence="2" type="ORF">GXY80_05305</name>
</gene>
<evidence type="ECO:0000313" key="3">
    <source>
        <dbReference type="Proteomes" id="UP000777265"/>
    </source>
</evidence>
<reference evidence="2" key="2">
    <citation type="submission" date="2020-01" db="EMBL/GenBank/DDBJ databases">
        <authorList>
            <person name="Campanaro S."/>
        </authorList>
    </citation>
    <scope>NUCLEOTIDE SEQUENCE</scope>
    <source>
        <strain evidence="2">AS06rmzACSIP_7</strain>
    </source>
</reference>
<dbReference type="AlphaFoldDB" id="A0A971M4C6"/>
<organism evidence="2 3">
    <name type="scientific">Syntrophorhabdus aromaticivorans</name>
    <dbReference type="NCBI Taxonomy" id="328301"/>
    <lineage>
        <taxon>Bacteria</taxon>
        <taxon>Pseudomonadati</taxon>
        <taxon>Thermodesulfobacteriota</taxon>
        <taxon>Syntrophorhabdia</taxon>
        <taxon>Syntrophorhabdales</taxon>
        <taxon>Syntrophorhabdaceae</taxon>
        <taxon>Syntrophorhabdus</taxon>
    </lineage>
</organism>
<reference evidence="2" key="1">
    <citation type="journal article" date="2020" name="Biotechnol. Biofuels">
        <title>New insights from the biogas microbiome by comprehensive genome-resolved metagenomics of nearly 1600 species originating from multiple anaerobic digesters.</title>
        <authorList>
            <person name="Campanaro S."/>
            <person name="Treu L."/>
            <person name="Rodriguez-R L.M."/>
            <person name="Kovalovszki A."/>
            <person name="Ziels R.M."/>
            <person name="Maus I."/>
            <person name="Zhu X."/>
            <person name="Kougias P.G."/>
            <person name="Basile A."/>
            <person name="Luo G."/>
            <person name="Schluter A."/>
            <person name="Konstantinidis K.T."/>
            <person name="Angelidaki I."/>
        </authorList>
    </citation>
    <scope>NUCLEOTIDE SEQUENCE</scope>
    <source>
        <strain evidence="2">AS06rmzACSIP_7</strain>
    </source>
</reference>
<name>A0A971M4C6_9BACT</name>
<keyword evidence="1" id="KW-0472">Membrane</keyword>
<dbReference type="Proteomes" id="UP000777265">
    <property type="component" value="Unassembled WGS sequence"/>
</dbReference>
<protein>
    <submittedName>
        <fullName evidence="2">Uncharacterized protein</fullName>
    </submittedName>
</protein>
<evidence type="ECO:0000313" key="2">
    <source>
        <dbReference type="EMBL" id="NLW34886.1"/>
    </source>
</evidence>
<feature type="transmembrane region" description="Helical" evidence="1">
    <location>
        <begin position="172"/>
        <end position="205"/>
    </location>
</feature>
<feature type="transmembrane region" description="Helical" evidence="1">
    <location>
        <begin position="332"/>
        <end position="350"/>
    </location>
</feature>
<keyword evidence="1" id="KW-0812">Transmembrane</keyword>